<evidence type="ECO:0000256" key="4">
    <source>
        <dbReference type="ARBA" id="ARBA00023088"/>
    </source>
</evidence>
<keyword evidence="10" id="KW-1185">Reference proteome</keyword>
<sequence>MIARWLRSFLGNVLLNLAALGGLACIALVALAYAFDVTLIMFKTGSMSPAIPAGSVAFVRQIPAAEIAVGDIVTVDREAALPVTHRVTSVAGGPLPGQRVITMKGDANEAEDPAPYTVETVRLTLAHVPGFAKVVVWFANPYVVGGLTLGAAALVTWAFWPGYNRNDDGTHDPKGHGNDAADLDRNGDAPPPDRHAVSRAGLVAGITVIGGTLLYNAAFGAAPAEAAPTEHIIEGRHVRLTSVNDPAQMRNMVPGKPVQWQVGIDTIDQVPGRVRIGLSATGAASMRLHARLALCSERWIDASCPGTTTAAAPRTLAPGTAEQQVAVVPADKESWLLLDVALPAAAAPLAGDSLDVRLHAHGSGDHLDVGLEADLPLRLARTGPESTSLLWLAAGAVAAGLLLALAARVVKRSRAR</sequence>
<proteinExistence type="predicted"/>
<feature type="domain" description="Gram-positive cocci surface proteins LPxTG" evidence="8">
    <location>
        <begin position="379"/>
        <end position="416"/>
    </location>
</feature>
<evidence type="ECO:0000256" key="2">
    <source>
        <dbReference type="ARBA" id="ARBA00022525"/>
    </source>
</evidence>
<dbReference type="InterPro" id="IPR001733">
    <property type="entry name" value="Peptidase_S26B"/>
</dbReference>
<dbReference type="AlphaFoldDB" id="N1UV94"/>
<keyword evidence="7" id="KW-1133">Transmembrane helix</keyword>
<feature type="transmembrane region" description="Helical" evidence="7">
    <location>
        <begin position="389"/>
        <end position="410"/>
    </location>
</feature>
<evidence type="ECO:0000256" key="1">
    <source>
        <dbReference type="ARBA" id="ARBA00022512"/>
    </source>
</evidence>
<organism evidence="9 10">
    <name type="scientific">Arthrobacter crystallopoietes BAB-32</name>
    <dbReference type="NCBI Taxonomy" id="1246476"/>
    <lineage>
        <taxon>Bacteria</taxon>
        <taxon>Bacillati</taxon>
        <taxon>Actinomycetota</taxon>
        <taxon>Actinomycetes</taxon>
        <taxon>Micrococcales</taxon>
        <taxon>Micrococcaceae</taxon>
        <taxon>Crystallibacter</taxon>
    </lineage>
</organism>
<dbReference type="GO" id="GO:0004252">
    <property type="term" value="F:serine-type endopeptidase activity"/>
    <property type="evidence" value="ECO:0007669"/>
    <property type="project" value="UniProtKB-UniRule"/>
</dbReference>
<evidence type="ECO:0000313" key="9">
    <source>
        <dbReference type="EMBL" id="EMY34301.1"/>
    </source>
</evidence>
<dbReference type="EMBL" id="ANPE02000122">
    <property type="protein sequence ID" value="EMY34301.1"/>
    <property type="molecule type" value="Genomic_DNA"/>
</dbReference>
<evidence type="ECO:0000256" key="5">
    <source>
        <dbReference type="NCBIfam" id="TIGR02228"/>
    </source>
</evidence>
<reference evidence="9 10" key="1">
    <citation type="journal article" date="2013" name="Genome Announc.">
        <title>Draft Genome Sequence of Arthrobacter crystallopoietes Strain BAB-32, Revealing Genes for Bioremediation.</title>
        <authorList>
            <person name="Joshi M.N."/>
            <person name="Pandit A.S."/>
            <person name="Sharma A."/>
            <person name="Pandya R.V."/>
            <person name="Desai S.M."/>
            <person name="Saxena A.K."/>
            <person name="Bagatharia S.B."/>
        </authorList>
    </citation>
    <scope>NUCLEOTIDE SEQUENCE [LARGE SCALE GENOMIC DNA]</scope>
    <source>
        <strain evidence="9 10">BAB-32</strain>
    </source>
</reference>
<dbReference type="Proteomes" id="UP000010729">
    <property type="component" value="Unassembled WGS sequence"/>
</dbReference>
<evidence type="ECO:0000256" key="3">
    <source>
        <dbReference type="ARBA" id="ARBA00022729"/>
    </source>
</evidence>
<dbReference type="GO" id="GO:0009003">
    <property type="term" value="F:signal peptidase activity"/>
    <property type="evidence" value="ECO:0007669"/>
    <property type="project" value="UniProtKB-EC"/>
</dbReference>
<dbReference type="NCBIfam" id="TIGR02228">
    <property type="entry name" value="sigpep_I_arch"/>
    <property type="match status" value="1"/>
</dbReference>
<dbReference type="InterPro" id="IPR019931">
    <property type="entry name" value="LPXTG_anchor"/>
</dbReference>
<dbReference type="RefSeq" id="WP_005268912.1">
    <property type="nucleotide sequence ID" value="NZ_ANPE02000122.1"/>
</dbReference>
<evidence type="ECO:0000256" key="7">
    <source>
        <dbReference type="SAM" id="Phobius"/>
    </source>
</evidence>
<dbReference type="EC" id="3.4.21.89" evidence="5"/>
<gene>
    <name evidence="9" type="ORF">D477_010376</name>
</gene>
<evidence type="ECO:0000313" key="10">
    <source>
        <dbReference type="Proteomes" id="UP000010729"/>
    </source>
</evidence>
<name>N1UV94_9MICC</name>
<dbReference type="PROSITE" id="PS50847">
    <property type="entry name" value="GRAM_POS_ANCHORING"/>
    <property type="match status" value="1"/>
</dbReference>
<keyword evidence="7" id="KW-0812">Transmembrane</keyword>
<keyword evidence="2" id="KW-0964">Secreted</keyword>
<feature type="region of interest" description="Disordered" evidence="6">
    <location>
        <begin position="169"/>
        <end position="194"/>
    </location>
</feature>
<dbReference type="PROSITE" id="PS51257">
    <property type="entry name" value="PROKAR_LIPOPROTEIN"/>
    <property type="match status" value="1"/>
</dbReference>
<dbReference type="CDD" id="cd06462">
    <property type="entry name" value="Peptidase_S24_S26"/>
    <property type="match status" value="1"/>
</dbReference>
<keyword evidence="4" id="KW-0572">Peptidoglycan-anchor</keyword>
<comment type="caution">
    <text evidence="9">The sequence shown here is derived from an EMBL/GenBank/DDBJ whole genome shotgun (WGS) entry which is preliminary data.</text>
</comment>
<dbReference type="GO" id="GO:0016020">
    <property type="term" value="C:membrane"/>
    <property type="evidence" value="ECO:0007669"/>
    <property type="project" value="UniProtKB-UniRule"/>
</dbReference>
<evidence type="ECO:0000259" key="8">
    <source>
        <dbReference type="PROSITE" id="PS50847"/>
    </source>
</evidence>
<protein>
    <recommendedName>
        <fullName evidence="5">Signal peptidase I</fullName>
        <ecNumber evidence="5">3.4.21.89</ecNumber>
    </recommendedName>
</protein>
<keyword evidence="1" id="KW-0134">Cell wall</keyword>
<accession>N1UV94</accession>
<evidence type="ECO:0000256" key="6">
    <source>
        <dbReference type="SAM" id="MobiDB-lite"/>
    </source>
</evidence>
<keyword evidence="7" id="KW-0472">Membrane</keyword>
<dbReference type="GO" id="GO:0006465">
    <property type="term" value="P:signal peptide processing"/>
    <property type="evidence" value="ECO:0007669"/>
    <property type="project" value="UniProtKB-UniRule"/>
</dbReference>
<keyword evidence="3" id="KW-0732">Signal</keyword>